<evidence type="ECO:0000313" key="2">
    <source>
        <dbReference type="EMBL" id="KIO29095.1"/>
    </source>
</evidence>
<organism evidence="2 3">
    <name type="scientific">Tulasnella calospora MUT 4182</name>
    <dbReference type="NCBI Taxonomy" id="1051891"/>
    <lineage>
        <taxon>Eukaryota</taxon>
        <taxon>Fungi</taxon>
        <taxon>Dikarya</taxon>
        <taxon>Basidiomycota</taxon>
        <taxon>Agaricomycotina</taxon>
        <taxon>Agaricomycetes</taxon>
        <taxon>Cantharellales</taxon>
        <taxon>Tulasnellaceae</taxon>
        <taxon>Tulasnella</taxon>
    </lineage>
</organism>
<keyword evidence="3" id="KW-1185">Reference proteome</keyword>
<reference evidence="2 3" key="1">
    <citation type="submission" date="2014-04" db="EMBL/GenBank/DDBJ databases">
        <authorList>
            <consortium name="DOE Joint Genome Institute"/>
            <person name="Kuo A."/>
            <person name="Girlanda M."/>
            <person name="Perotto S."/>
            <person name="Kohler A."/>
            <person name="Nagy L.G."/>
            <person name="Floudas D."/>
            <person name="Copeland A."/>
            <person name="Barry K.W."/>
            <person name="Cichocki N."/>
            <person name="Veneault-Fourrey C."/>
            <person name="LaButti K."/>
            <person name="Lindquist E.A."/>
            <person name="Lipzen A."/>
            <person name="Lundell T."/>
            <person name="Morin E."/>
            <person name="Murat C."/>
            <person name="Sun H."/>
            <person name="Tunlid A."/>
            <person name="Henrissat B."/>
            <person name="Grigoriev I.V."/>
            <person name="Hibbett D.S."/>
            <person name="Martin F."/>
            <person name="Nordberg H.P."/>
            <person name="Cantor M.N."/>
            <person name="Hua S.X."/>
        </authorList>
    </citation>
    <scope>NUCLEOTIDE SEQUENCE [LARGE SCALE GENOMIC DNA]</scope>
    <source>
        <strain evidence="2 3">MUT 4182</strain>
    </source>
</reference>
<dbReference type="AlphaFoldDB" id="A0A0C3QDK4"/>
<protein>
    <submittedName>
        <fullName evidence="2">Uncharacterized protein</fullName>
    </submittedName>
</protein>
<name>A0A0C3QDK4_9AGAM</name>
<evidence type="ECO:0000256" key="1">
    <source>
        <dbReference type="SAM" id="MobiDB-lite"/>
    </source>
</evidence>
<feature type="region of interest" description="Disordered" evidence="1">
    <location>
        <begin position="44"/>
        <end position="64"/>
    </location>
</feature>
<dbReference type="Proteomes" id="UP000054248">
    <property type="component" value="Unassembled WGS sequence"/>
</dbReference>
<proteinExistence type="predicted"/>
<accession>A0A0C3QDK4</accession>
<dbReference type="HOGENOM" id="CLU_1235837_0_0_1"/>
<gene>
    <name evidence="2" type="ORF">M407DRAFT_6447</name>
</gene>
<sequence>MSFRPPCFPWRVAWYTSRHQNLVDNGNVLMCHVNGFSNAVKFPAKPNTSLSNSPRGGINSPNRKEYVGNQSVRLVVNWKKRRRLSAKHYTVSAAHPECQERVASPDGSVGRSESPDFGTMVCAGAHQLKIWEDKRLVRACRLVLPPWIVQPPKKRDRPVRVKETSWASAEWLALFFYLHDGNGEWTDTSKKSKIRKASGMPPPITIAQRNLAPTARRIPESEKT</sequence>
<dbReference type="EMBL" id="KN822987">
    <property type="protein sequence ID" value="KIO29095.1"/>
    <property type="molecule type" value="Genomic_DNA"/>
</dbReference>
<evidence type="ECO:0000313" key="3">
    <source>
        <dbReference type="Proteomes" id="UP000054248"/>
    </source>
</evidence>
<reference evidence="3" key="2">
    <citation type="submission" date="2015-01" db="EMBL/GenBank/DDBJ databases">
        <title>Evolutionary Origins and Diversification of the Mycorrhizal Mutualists.</title>
        <authorList>
            <consortium name="DOE Joint Genome Institute"/>
            <consortium name="Mycorrhizal Genomics Consortium"/>
            <person name="Kohler A."/>
            <person name="Kuo A."/>
            <person name="Nagy L.G."/>
            <person name="Floudas D."/>
            <person name="Copeland A."/>
            <person name="Barry K.W."/>
            <person name="Cichocki N."/>
            <person name="Veneault-Fourrey C."/>
            <person name="LaButti K."/>
            <person name="Lindquist E.A."/>
            <person name="Lipzen A."/>
            <person name="Lundell T."/>
            <person name="Morin E."/>
            <person name="Murat C."/>
            <person name="Riley R."/>
            <person name="Ohm R."/>
            <person name="Sun H."/>
            <person name="Tunlid A."/>
            <person name="Henrissat B."/>
            <person name="Grigoriev I.V."/>
            <person name="Hibbett D.S."/>
            <person name="Martin F."/>
        </authorList>
    </citation>
    <scope>NUCLEOTIDE SEQUENCE [LARGE SCALE GENOMIC DNA]</scope>
    <source>
        <strain evidence="3">MUT 4182</strain>
    </source>
</reference>